<dbReference type="GeneID" id="9384507"/>
<reference evidence="1 2" key="1">
    <citation type="journal article" date="2011" name="Arch. Virol.">
        <title>The complete genome sequence of a novel T4-like bacteriophage, IME08.</title>
        <authorList>
            <person name="Jiang H."/>
            <person name="Jiang X."/>
            <person name="Wang S."/>
            <person name="Li C."/>
            <person name="Chen B."/>
            <person name="An X."/>
            <person name="Mi Z."/>
            <person name="Chen J."/>
            <person name="Tong Y."/>
        </authorList>
    </citation>
    <scope>NUCLEOTIDE SEQUENCE [LARGE SCALE GENOMIC DNA]</scope>
</reference>
<organism evidence="1 2">
    <name type="scientific">Escherichia phage IME08</name>
    <dbReference type="NCBI Taxonomy" id="698728"/>
    <lineage>
        <taxon>Viruses</taxon>
        <taxon>Duplodnaviria</taxon>
        <taxon>Heunggongvirae</taxon>
        <taxon>Uroviricota</taxon>
        <taxon>Caudoviricetes</taxon>
        <taxon>Pantevenvirales</taxon>
        <taxon>Straboviridae</taxon>
        <taxon>Tevenvirinae</taxon>
        <taxon>Dhakavirus</taxon>
        <taxon>Dhakavirus ime08</taxon>
    </lineage>
</organism>
<dbReference type="OrthoDB" id="26966at10239"/>
<accession>D7RML7</accession>
<gene>
    <name evidence="1" type="primary">31.2</name>
</gene>
<dbReference type="KEGG" id="vg:9384507"/>
<dbReference type="Proteomes" id="UP000201129">
    <property type="component" value="Segment"/>
</dbReference>
<keyword evidence="2" id="KW-1185">Reference proteome</keyword>
<evidence type="ECO:0000313" key="2">
    <source>
        <dbReference type="Proteomes" id="UP000201129"/>
    </source>
</evidence>
<dbReference type="RefSeq" id="YP_003734354.1">
    <property type="nucleotide sequence ID" value="NC_014260.1"/>
</dbReference>
<name>D7RML7_9CAUD</name>
<dbReference type="EMBL" id="HM071924">
    <property type="protein sequence ID" value="ADI55533.1"/>
    <property type="molecule type" value="Genomic_DNA"/>
</dbReference>
<proteinExistence type="predicted"/>
<sequence>MMKFRLVKFSGLNSKGENLIAYSVEYKKYFFSRWKSYYKSEWVRAEMKYKTVPILDNCHNLLRALKERNATTIKTILE</sequence>
<evidence type="ECO:0000313" key="1">
    <source>
        <dbReference type="EMBL" id="ADI55533.1"/>
    </source>
</evidence>
<reference evidence="1 2" key="2">
    <citation type="journal article" date="2011" name="Virol. J.">
        <title>Sequence characteristics of T4-like bacteriophage IME08 benome termini revealed by high throughput sequencing.</title>
        <authorList>
            <person name="Jiang X."/>
            <person name="Jiang H."/>
            <person name="Li C."/>
            <person name="Wang S."/>
            <person name="Mi Z."/>
            <person name="An X."/>
            <person name="Chen J."/>
            <person name="Tong Y."/>
        </authorList>
    </citation>
    <scope>NUCLEOTIDE SEQUENCE [LARGE SCALE GENOMIC DNA]</scope>
</reference>
<protein>
    <submittedName>
        <fullName evidence="1">Uncharacterized protein 31.2</fullName>
    </submittedName>
</protein>